<dbReference type="RefSeq" id="XP_041288832.1">
    <property type="nucleotide sequence ID" value="XM_041442023.1"/>
</dbReference>
<dbReference type="AlphaFoldDB" id="A0A9P7F0H0"/>
<feature type="region of interest" description="Disordered" evidence="1">
    <location>
        <begin position="187"/>
        <end position="208"/>
    </location>
</feature>
<proteinExistence type="predicted"/>
<reference evidence="2" key="1">
    <citation type="journal article" date="2020" name="New Phytol.">
        <title>Comparative genomics reveals dynamic genome evolution in host specialist ectomycorrhizal fungi.</title>
        <authorList>
            <person name="Lofgren L.A."/>
            <person name="Nguyen N.H."/>
            <person name="Vilgalys R."/>
            <person name="Ruytinx J."/>
            <person name="Liao H.L."/>
            <person name="Branco S."/>
            <person name="Kuo A."/>
            <person name="LaButti K."/>
            <person name="Lipzen A."/>
            <person name="Andreopoulos W."/>
            <person name="Pangilinan J."/>
            <person name="Riley R."/>
            <person name="Hundley H."/>
            <person name="Na H."/>
            <person name="Barry K."/>
            <person name="Grigoriev I.V."/>
            <person name="Stajich J.E."/>
            <person name="Kennedy P.G."/>
        </authorList>
    </citation>
    <scope>NUCLEOTIDE SEQUENCE</scope>
    <source>
        <strain evidence="2">FC423</strain>
    </source>
</reference>
<name>A0A9P7F0H0_9AGAM</name>
<evidence type="ECO:0000313" key="3">
    <source>
        <dbReference type="Proteomes" id="UP000823399"/>
    </source>
</evidence>
<evidence type="ECO:0000256" key="1">
    <source>
        <dbReference type="SAM" id="MobiDB-lite"/>
    </source>
</evidence>
<dbReference type="GeneID" id="64704282"/>
<gene>
    <name evidence="2" type="ORF">F5147DRAFT_777774</name>
</gene>
<organism evidence="2 3">
    <name type="scientific">Suillus discolor</name>
    <dbReference type="NCBI Taxonomy" id="1912936"/>
    <lineage>
        <taxon>Eukaryota</taxon>
        <taxon>Fungi</taxon>
        <taxon>Dikarya</taxon>
        <taxon>Basidiomycota</taxon>
        <taxon>Agaricomycotina</taxon>
        <taxon>Agaricomycetes</taxon>
        <taxon>Agaricomycetidae</taxon>
        <taxon>Boletales</taxon>
        <taxon>Suillineae</taxon>
        <taxon>Suillaceae</taxon>
        <taxon>Suillus</taxon>
    </lineage>
</organism>
<accession>A0A9P7F0H0</accession>
<keyword evidence="3" id="KW-1185">Reference proteome</keyword>
<evidence type="ECO:0000313" key="2">
    <source>
        <dbReference type="EMBL" id="KAG2098278.1"/>
    </source>
</evidence>
<sequence>MSVFDMCWNTEGDQAPTVQTPTATQLADPQVTGSTFDMCWDTEADSAPSIDMHAAAPLVSCKYDLCWDKEHSPPMVDLAPILELATAETQIVDASIPLSASQYDMCWIDGPCASAVGYAANFEMCWEDLPLGGDDHFDSASTAALLIDLVDSGLLELCISDRLVQSGAAGDTPVSYDMCFDNCSPAASPAPSNGLPSQMVDTGEELLR</sequence>
<dbReference type="Proteomes" id="UP000823399">
    <property type="component" value="Unassembled WGS sequence"/>
</dbReference>
<feature type="compositionally biased region" description="Polar residues" evidence="1">
    <location>
        <begin position="190"/>
        <end position="200"/>
    </location>
</feature>
<protein>
    <submittedName>
        <fullName evidence="2">Uncharacterized protein</fullName>
    </submittedName>
</protein>
<dbReference type="OrthoDB" id="2691603at2759"/>
<comment type="caution">
    <text evidence="2">The sequence shown here is derived from an EMBL/GenBank/DDBJ whole genome shotgun (WGS) entry which is preliminary data.</text>
</comment>
<dbReference type="EMBL" id="JABBWM010000062">
    <property type="protein sequence ID" value="KAG2098278.1"/>
    <property type="molecule type" value="Genomic_DNA"/>
</dbReference>